<name>A0A9Q1G1R8_SYNKA</name>
<keyword evidence="2" id="KW-1185">Reference proteome</keyword>
<protein>
    <submittedName>
        <fullName evidence="1">Uncharacterized protein</fullName>
    </submittedName>
</protein>
<evidence type="ECO:0000313" key="1">
    <source>
        <dbReference type="EMBL" id="KAJ8373780.1"/>
    </source>
</evidence>
<reference evidence="1" key="1">
    <citation type="journal article" date="2023" name="Science">
        <title>Genome structures resolve the early diversification of teleost fishes.</title>
        <authorList>
            <person name="Parey E."/>
            <person name="Louis A."/>
            <person name="Montfort J."/>
            <person name="Bouchez O."/>
            <person name="Roques C."/>
            <person name="Iampietro C."/>
            <person name="Lluch J."/>
            <person name="Castinel A."/>
            <person name="Donnadieu C."/>
            <person name="Desvignes T."/>
            <person name="Floi Bucao C."/>
            <person name="Jouanno E."/>
            <person name="Wen M."/>
            <person name="Mejri S."/>
            <person name="Dirks R."/>
            <person name="Jansen H."/>
            <person name="Henkel C."/>
            <person name="Chen W.J."/>
            <person name="Zahm M."/>
            <person name="Cabau C."/>
            <person name="Klopp C."/>
            <person name="Thompson A.W."/>
            <person name="Robinson-Rechavi M."/>
            <person name="Braasch I."/>
            <person name="Lecointre G."/>
            <person name="Bobe J."/>
            <person name="Postlethwait J.H."/>
            <person name="Berthelot C."/>
            <person name="Roest Crollius H."/>
            <person name="Guiguen Y."/>
        </authorList>
    </citation>
    <scope>NUCLEOTIDE SEQUENCE</scope>
    <source>
        <strain evidence="1">WJC10195</strain>
    </source>
</reference>
<dbReference type="Proteomes" id="UP001152622">
    <property type="component" value="Chromosome 2"/>
</dbReference>
<organism evidence="1 2">
    <name type="scientific">Synaphobranchus kaupii</name>
    <name type="common">Kaup's arrowtooth eel</name>
    <dbReference type="NCBI Taxonomy" id="118154"/>
    <lineage>
        <taxon>Eukaryota</taxon>
        <taxon>Metazoa</taxon>
        <taxon>Chordata</taxon>
        <taxon>Craniata</taxon>
        <taxon>Vertebrata</taxon>
        <taxon>Euteleostomi</taxon>
        <taxon>Actinopterygii</taxon>
        <taxon>Neopterygii</taxon>
        <taxon>Teleostei</taxon>
        <taxon>Anguilliformes</taxon>
        <taxon>Synaphobranchidae</taxon>
        <taxon>Synaphobranchus</taxon>
    </lineage>
</organism>
<sequence>MTPAVSRACAHSRAFPIPSPLDLEASAALSARVVLKTVARSFHKLNGRVRYFCVRSYLRERTGGMCEKGHRQRRSPEARGGVPLLTDTGTDSAPMFCTRRRGVRSEFTVVIPAWRIEGGAKKVTRAYAVSKMLGDVPGTSADGVDLADGRRYLILIDNLAGLRQAPR</sequence>
<proteinExistence type="predicted"/>
<accession>A0A9Q1G1R8</accession>
<dbReference type="EMBL" id="JAINUF010000002">
    <property type="protein sequence ID" value="KAJ8373780.1"/>
    <property type="molecule type" value="Genomic_DNA"/>
</dbReference>
<dbReference type="AlphaFoldDB" id="A0A9Q1G1R8"/>
<gene>
    <name evidence="1" type="ORF">SKAU_G00043600</name>
</gene>
<comment type="caution">
    <text evidence="1">The sequence shown here is derived from an EMBL/GenBank/DDBJ whole genome shotgun (WGS) entry which is preliminary data.</text>
</comment>
<evidence type="ECO:0000313" key="2">
    <source>
        <dbReference type="Proteomes" id="UP001152622"/>
    </source>
</evidence>